<keyword evidence="6" id="KW-0862">Zinc</keyword>
<reference evidence="10" key="1">
    <citation type="journal article" date="2019" name="Int. J. Syst. Evol. Microbiol.">
        <title>The Global Catalogue of Microorganisms (GCM) 10K type strain sequencing project: providing services to taxonomists for standard genome sequencing and annotation.</title>
        <authorList>
            <consortium name="The Broad Institute Genomics Platform"/>
            <consortium name="The Broad Institute Genome Sequencing Center for Infectious Disease"/>
            <person name="Wu L."/>
            <person name="Ma J."/>
        </authorList>
    </citation>
    <scope>NUCLEOTIDE SEQUENCE [LARGE SCALE GENOMIC DNA]</scope>
    <source>
        <strain evidence="10">JCM 5067</strain>
    </source>
</reference>
<dbReference type="InterPro" id="IPR001365">
    <property type="entry name" value="A_deaminase_dom"/>
</dbReference>
<proteinExistence type="inferred from homology"/>
<feature type="domain" description="Adenosine deaminase" evidence="8">
    <location>
        <begin position="298"/>
        <end position="475"/>
    </location>
</feature>
<feature type="chain" id="PRO_5045748316" description="adenosine deaminase" evidence="7">
    <location>
        <begin position="31"/>
        <end position="538"/>
    </location>
</feature>
<dbReference type="PANTHER" id="PTHR11409:SF43">
    <property type="entry name" value="ADENOSINE DEAMINASE"/>
    <property type="match status" value="1"/>
</dbReference>
<keyword evidence="10" id="KW-1185">Reference proteome</keyword>
<keyword evidence="4" id="KW-0479">Metal-binding</keyword>
<dbReference type="RefSeq" id="WP_344070754.1">
    <property type="nucleotide sequence ID" value="NZ_BAAACA010000006.1"/>
</dbReference>
<dbReference type="PANTHER" id="PTHR11409">
    <property type="entry name" value="ADENOSINE DEAMINASE"/>
    <property type="match status" value="1"/>
</dbReference>
<evidence type="ECO:0000256" key="5">
    <source>
        <dbReference type="ARBA" id="ARBA00022801"/>
    </source>
</evidence>
<evidence type="ECO:0000256" key="4">
    <source>
        <dbReference type="ARBA" id="ARBA00022723"/>
    </source>
</evidence>
<comment type="caution">
    <text evidence="9">The sequence shown here is derived from an EMBL/GenBank/DDBJ whole genome shotgun (WGS) entry which is preliminary data.</text>
</comment>
<dbReference type="Gene3D" id="3.20.20.140">
    <property type="entry name" value="Metal-dependent hydrolases"/>
    <property type="match status" value="1"/>
</dbReference>
<evidence type="ECO:0000256" key="2">
    <source>
        <dbReference type="ARBA" id="ARBA00006676"/>
    </source>
</evidence>
<protein>
    <recommendedName>
        <fullName evidence="3">adenosine deaminase</fullName>
        <ecNumber evidence="3">3.5.4.4</ecNumber>
    </recommendedName>
</protein>
<dbReference type="InterPro" id="IPR006330">
    <property type="entry name" value="Ado/ade_deaminase"/>
</dbReference>
<feature type="signal peptide" evidence="7">
    <location>
        <begin position="1"/>
        <end position="30"/>
    </location>
</feature>
<evidence type="ECO:0000313" key="10">
    <source>
        <dbReference type="Proteomes" id="UP001500668"/>
    </source>
</evidence>
<dbReference type="EMBL" id="BAAACA010000006">
    <property type="protein sequence ID" value="GAA0584387.1"/>
    <property type="molecule type" value="Genomic_DNA"/>
</dbReference>
<keyword evidence="5" id="KW-0378">Hydrolase</keyword>
<keyword evidence="7" id="KW-0732">Signal</keyword>
<dbReference type="Pfam" id="PF00962">
    <property type="entry name" value="A_deaminase"/>
    <property type="match status" value="1"/>
</dbReference>
<evidence type="ECO:0000256" key="6">
    <source>
        <dbReference type="ARBA" id="ARBA00022833"/>
    </source>
</evidence>
<evidence type="ECO:0000256" key="3">
    <source>
        <dbReference type="ARBA" id="ARBA00012784"/>
    </source>
</evidence>
<evidence type="ECO:0000259" key="8">
    <source>
        <dbReference type="Pfam" id="PF00962"/>
    </source>
</evidence>
<accession>A0ABP3QAW8</accession>
<evidence type="ECO:0000256" key="1">
    <source>
        <dbReference type="ARBA" id="ARBA00001947"/>
    </source>
</evidence>
<organism evidence="9 10">
    <name type="scientific">Streptomyces crystallinus</name>
    <dbReference type="NCBI Taxonomy" id="68191"/>
    <lineage>
        <taxon>Bacteria</taxon>
        <taxon>Bacillati</taxon>
        <taxon>Actinomycetota</taxon>
        <taxon>Actinomycetes</taxon>
        <taxon>Kitasatosporales</taxon>
        <taxon>Streptomycetaceae</taxon>
        <taxon>Streptomyces</taxon>
    </lineage>
</organism>
<gene>
    <name evidence="9" type="ORF">GCM10010394_11520</name>
</gene>
<dbReference type="EC" id="3.5.4.4" evidence="3"/>
<comment type="similarity">
    <text evidence="2">Belongs to the metallo-dependent hydrolases superfamily. Adenosine and AMP deaminases family.</text>
</comment>
<dbReference type="Proteomes" id="UP001500668">
    <property type="component" value="Unassembled WGS sequence"/>
</dbReference>
<sequence>MRKTVRARWWPALAGTAALGLAVGSGPVAAAGSGQAWGSQGAAAELPGAQLELERAARSPGELAGLLRELPKGGDLHHHLGGAVRPESLLTYAARDRKCVDTTTYVVSPRPCASGQRPAQDAVRPGPFHDEVVRAWSMLGFVLPPDGDPQPGHDHFFATFGKFAEAETGHDADMLAEVARDAARERTAYVETLVTVAAEPLRRLVDRLHPADPGPSGLAEFHHTLTRDRRFQRIVREAAAAYDESFTRYRTLLGCGRVPAPAACSVVIRFDYQVGRAQPARHVFAQQILGFELARRRLGHVVGVNMVQPEDAPIALRDYTRHMRMIGFLKSRSPTVHVSLHAGELVEGLNGVTGRDLTFHIAQAVDLAGAERVGHGVDLVHERDHRALAARMRRRHVLVEAPLISHAQILRVTGERHPLHTYLDAGVPLALATDDPGVSHSTLTDVYRLGVTDQGLGIEDLRTSARASLDHAFVEGANLWREQDRYDTFAAPCRADVPAPDRAPGAGCRAFLAASPKAALQWRLEADWRAFERRCARR</sequence>
<evidence type="ECO:0000256" key="7">
    <source>
        <dbReference type="SAM" id="SignalP"/>
    </source>
</evidence>
<name>A0ABP3QAW8_9ACTN</name>
<dbReference type="InterPro" id="IPR032466">
    <property type="entry name" value="Metal_Hydrolase"/>
</dbReference>
<comment type="cofactor">
    <cofactor evidence="1">
        <name>Zn(2+)</name>
        <dbReference type="ChEBI" id="CHEBI:29105"/>
    </cofactor>
</comment>
<evidence type="ECO:0000313" key="9">
    <source>
        <dbReference type="EMBL" id="GAA0584387.1"/>
    </source>
</evidence>
<dbReference type="SUPFAM" id="SSF51556">
    <property type="entry name" value="Metallo-dependent hydrolases"/>
    <property type="match status" value="1"/>
</dbReference>